<dbReference type="InterPro" id="IPR045851">
    <property type="entry name" value="AMP-bd_C_sf"/>
</dbReference>
<dbReference type="InterPro" id="IPR042099">
    <property type="entry name" value="ANL_N_sf"/>
</dbReference>
<dbReference type="Pfam" id="PF23562">
    <property type="entry name" value="AMP-binding_C_3"/>
    <property type="match status" value="1"/>
</dbReference>
<evidence type="ECO:0000313" key="9">
    <source>
        <dbReference type="Proteomes" id="UP000092950"/>
    </source>
</evidence>
<dbReference type="OrthoDB" id="9766486at2"/>
<gene>
    <name evidence="6" type="ORF">BBN53_12370</name>
    <name evidence="7" type="ORF">ERS370011_00083</name>
</gene>
<dbReference type="Proteomes" id="UP000053096">
    <property type="component" value="Unassembled WGS sequence"/>
</dbReference>
<protein>
    <submittedName>
        <fullName evidence="6">Long-chain fatty acid--CoA ligase</fullName>
    </submittedName>
    <submittedName>
        <fullName evidence="7">Long-chain-fatty-acid--CoA ligase FadD15</fullName>
        <ecNumber evidence="7">6.2.1.3</ecNumber>
    </submittedName>
</protein>
<dbReference type="AlphaFoldDB" id="A0A0J6CAQ8"/>
<dbReference type="GO" id="GO:0004467">
    <property type="term" value="F:long-chain fatty acid-CoA ligase activity"/>
    <property type="evidence" value="ECO:0007669"/>
    <property type="project" value="UniProtKB-EC"/>
</dbReference>
<keyword evidence="1 7" id="KW-0436">Ligase</keyword>
<dbReference type="SUPFAM" id="SSF56801">
    <property type="entry name" value="Acetyl-CoA synthetase-like"/>
    <property type="match status" value="1"/>
</dbReference>
<dbReference type="PANTHER" id="PTHR43272:SF32">
    <property type="entry name" value="AMP-DEPENDENT SYNTHETASE_LIGASE DOMAIN-CONTAINING PROTEIN"/>
    <property type="match status" value="1"/>
</dbReference>
<dbReference type="InterPro" id="IPR000873">
    <property type="entry name" value="AMP-dep_synth/lig_dom"/>
</dbReference>
<dbReference type="Gene3D" id="3.40.50.12780">
    <property type="entry name" value="N-terminal domain of ligase-like"/>
    <property type="match status" value="1"/>
</dbReference>
<sequence>MDGLDPAQWPELTLPQMLRRQAERQPRKVALRQKEFGIWRALDWEGYWQRSLDLALGLRSLGLGPGAHVAIVSENRQEWLLAQMGAGVLGAVCVGVYPTSPASEMGYVLEHAGVDLAICEDQEQTDKVLAVKERLPGLRGIVMIETKGLRNYPPELRRFILPFQDLIARGAAAGDVARREVQARLDAQRLDEVGLMIYTSGSTGKPKGAMIRYANMRAVAPGIADRLEMDGGSVHLSYLPLCHVAEQMLSAFVPVYLGAQVNFGESIRTVQEDLREVAPSVFLGVPRIWEKLHAAISIKMQESGRLRQALYRRCLSACGAFLHKDRSQRNWRERLTYGFYYWLILRALQNFIGLRRVRVALTGAAPIPQEVLRYFRSLGLPLVEVYGLTESTGMVFGQRRQAVRVGTVGEPILGVRYRVGEQGELLLQGGMVFGGYYRNEEATAQAVRDGWLHTGDVVAVEDGQVRIVDRLKDIMITAGGKNLTPTEIEAAVKGSPYVKECVAIGDGRRFVSALIQIEFDTVAKWAEINGIAYTHFRSLAEHPRVRDLVQQAVDHANKDLAQVARIKRFHLLVKELDHDDGEVTATMKVRRASIHQAYAAEIEALYRETA</sequence>
<keyword evidence="3" id="KW-0443">Lipid metabolism</keyword>
<evidence type="ECO:0000256" key="2">
    <source>
        <dbReference type="ARBA" id="ARBA00022832"/>
    </source>
</evidence>
<evidence type="ECO:0000256" key="1">
    <source>
        <dbReference type="ARBA" id="ARBA00022598"/>
    </source>
</evidence>
<accession>A0A0M7BVW5</accession>
<evidence type="ECO:0000313" key="6">
    <source>
        <dbReference type="EMBL" id="ANY16614.1"/>
    </source>
</evidence>
<keyword evidence="2" id="KW-0276">Fatty acid metabolism</keyword>
<reference evidence="6 9" key="2">
    <citation type="submission" date="2016-07" db="EMBL/GenBank/DDBJ databases">
        <title>Complete genome sequences of Bordetella pseudohinzii.</title>
        <authorList>
            <person name="Spilker T."/>
            <person name="Darrah R."/>
            <person name="LiPuma J.J."/>
        </authorList>
    </citation>
    <scope>NUCLEOTIDE SEQUENCE [LARGE SCALE GENOMIC DNA]</scope>
    <source>
        <strain evidence="6 9">HI4681</strain>
    </source>
</reference>
<dbReference type="EMBL" id="CP016440">
    <property type="protein sequence ID" value="ANY16614.1"/>
    <property type="molecule type" value="Genomic_DNA"/>
</dbReference>
<dbReference type="PROSITE" id="PS00455">
    <property type="entry name" value="AMP_BINDING"/>
    <property type="match status" value="1"/>
</dbReference>
<dbReference type="PANTHER" id="PTHR43272">
    <property type="entry name" value="LONG-CHAIN-FATTY-ACID--COA LIGASE"/>
    <property type="match status" value="1"/>
</dbReference>
<keyword evidence="9" id="KW-1185">Reference proteome</keyword>
<evidence type="ECO:0000256" key="4">
    <source>
        <dbReference type="ARBA" id="ARBA00024484"/>
    </source>
</evidence>
<dbReference type="EMBL" id="CYTV01000001">
    <property type="protein sequence ID" value="CUI30826.1"/>
    <property type="molecule type" value="Genomic_DNA"/>
</dbReference>
<dbReference type="RefSeq" id="WP_043211516.1">
    <property type="nucleotide sequence ID" value="NZ_CAJGUP010000039.1"/>
</dbReference>
<dbReference type="GO" id="GO:0016020">
    <property type="term" value="C:membrane"/>
    <property type="evidence" value="ECO:0007669"/>
    <property type="project" value="TreeGrafter"/>
</dbReference>
<comment type="catalytic activity">
    <reaction evidence="4">
        <text>a long-chain fatty acid + ATP + CoA = a long-chain fatty acyl-CoA + AMP + diphosphate</text>
        <dbReference type="Rhea" id="RHEA:15421"/>
        <dbReference type="ChEBI" id="CHEBI:30616"/>
        <dbReference type="ChEBI" id="CHEBI:33019"/>
        <dbReference type="ChEBI" id="CHEBI:57287"/>
        <dbReference type="ChEBI" id="CHEBI:57560"/>
        <dbReference type="ChEBI" id="CHEBI:83139"/>
        <dbReference type="ChEBI" id="CHEBI:456215"/>
        <dbReference type="EC" id="6.2.1.3"/>
    </reaction>
    <physiologicalReaction direction="left-to-right" evidence="4">
        <dbReference type="Rhea" id="RHEA:15422"/>
    </physiologicalReaction>
</comment>
<dbReference type="EC" id="6.2.1.3" evidence="7"/>
<dbReference type="Pfam" id="PF00501">
    <property type="entry name" value="AMP-binding"/>
    <property type="match status" value="1"/>
</dbReference>
<feature type="domain" description="AMP-dependent synthetase/ligase" evidence="5">
    <location>
        <begin position="18"/>
        <end position="437"/>
    </location>
</feature>
<dbReference type="Gene3D" id="3.30.300.30">
    <property type="match status" value="1"/>
</dbReference>
<proteinExistence type="predicted"/>
<organism evidence="7 8">
    <name type="scientific">Bordetella pseudohinzii</name>
    <dbReference type="NCBI Taxonomy" id="1331258"/>
    <lineage>
        <taxon>Bacteria</taxon>
        <taxon>Pseudomonadati</taxon>
        <taxon>Pseudomonadota</taxon>
        <taxon>Betaproteobacteria</taxon>
        <taxon>Burkholderiales</taxon>
        <taxon>Alcaligenaceae</taxon>
        <taxon>Bordetella</taxon>
    </lineage>
</organism>
<dbReference type="InterPro" id="IPR020845">
    <property type="entry name" value="AMP-binding_CS"/>
</dbReference>
<reference evidence="7 8" key="1">
    <citation type="submission" date="2015-09" db="EMBL/GenBank/DDBJ databases">
        <authorList>
            <person name="Jackson K.R."/>
            <person name="Lunt B.L."/>
            <person name="Fisher J.N.B."/>
            <person name="Gardner A.V."/>
            <person name="Bailey M.E."/>
            <person name="Deus L.M."/>
            <person name="Earl A.S."/>
            <person name="Gibby P.D."/>
            <person name="Hartmann K.A."/>
            <person name="Liu J.E."/>
            <person name="Manci A.M."/>
            <person name="Nielsen D.A."/>
            <person name="Solomon M.B."/>
            <person name="Breakwell D.P."/>
            <person name="Burnett S.H."/>
            <person name="Grose J.H."/>
        </authorList>
    </citation>
    <scope>NUCLEOTIDE SEQUENCE [LARGE SCALE GENOMIC DNA]</scope>
    <source>
        <strain evidence="7 8">2789STDY5608636</strain>
    </source>
</reference>
<evidence type="ECO:0000313" key="7">
    <source>
        <dbReference type="EMBL" id="CUI30826.1"/>
    </source>
</evidence>
<evidence type="ECO:0000259" key="5">
    <source>
        <dbReference type="Pfam" id="PF00501"/>
    </source>
</evidence>
<evidence type="ECO:0000313" key="8">
    <source>
        <dbReference type="Proteomes" id="UP000053096"/>
    </source>
</evidence>
<evidence type="ECO:0000256" key="3">
    <source>
        <dbReference type="ARBA" id="ARBA00023098"/>
    </source>
</evidence>
<dbReference type="KEGG" id="bpdz:BBN53_12370"/>
<accession>A0A0J6CAQ8</accession>
<dbReference type="CDD" id="cd05907">
    <property type="entry name" value="VL_LC_FACS_like"/>
    <property type="match status" value="1"/>
</dbReference>
<name>A0A0J6CAQ8_9BORD</name>
<dbReference type="Proteomes" id="UP000092950">
    <property type="component" value="Chromosome"/>
</dbReference>